<reference evidence="7 8" key="1">
    <citation type="submission" date="2018-03" db="EMBL/GenBank/DDBJ databases">
        <title>Genomic Encyclopedia of Archaeal and Bacterial Type Strains, Phase II (KMG-II): from individual species to whole genera.</title>
        <authorList>
            <person name="Goeker M."/>
        </authorList>
    </citation>
    <scope>NUCLEOTIDE SEQUENCE [LARGE SCALE GENOMIC DNA]</scope>
    <source>
        <strain evidence="7 8">DSM 45211</strain>
    </source>
</reference>
<protein>
    <submittedName>
        <fullName evidence="7">RNA polymerase sigma factor (Sigma-70 family)</fullName>
    </submittedName>
</protein>
<dbReference type="InterPro" id="IPR013325">
    <property type="entry name" value="RNA_pol_sigma_r2"/>
</dbReference>
<dbReference type="InterPro" id="IPR014284">
    <property type="entry name" value="RNA_pol_sigma-70_dom"/>
</dbReference>
<dbReference type="GO" id="GO:0003677">
    <property type="term" value="F:DNA binding"/>
    <property type="evidence" value="ECO:0007669"/>
    <property type="project" value="UniProtKB-KW"/>
</dbReference>
<evidence type="ECO:0000256" key="4">
    <source>
        <dbReference type="ARBA" id="ARBA00023125"/>
    </source>
</evidence>
<keyword evidence="3" id="KW-0731">Sigma factor</keyword>
<feature type="domain" description="RNA polymerase sigma-70 region 2" evidence="6">
    <location>
        <begin position="24"/>
        <end position="91"/>
    </location>
</feature>
<proteinExistence type="inferred from homology"/>
<comment type="caution">
    <text evidence="7">The sequence shown here is derived from an EMBL/GenBank/DDBJ whole genome shotgun (WGS) entry which is preliminary data.</text>
</comment>
<dbReference type="Gene3D" id="1.10.1740.10">
    <property type="match status" value="1"/>
</dbReference>
<dbReference type="Proteomes" id="UP000243528">
    <property type="component" value="Unassembled WGS sequence"/>
</dbReference>
<dbReference type="InterPro" id="IPR039425">
    <property type="entry name" value="RNA_pol_sigma-70-like"/>
</dbReference>
<dbReference type="GO" id="GO:0006352">
    <property type="term" value="P:DNA-templated transcription initiation"/>
    <property type="evidence" value="ECO:0007669"/>
    <property type="project" value="InterPro"/>
</dbReference>
<evidence type="ECO:0000256" key="1">
    <source>
        <dbReference type="ARBA" id="ARBA00010641"/>
    </source>
</evidence>
<evidence type="ECO:0000313" key="8">
    <source>
        <dbReference type="Proteomes" id="UP000243528"/>
    </source>
</evidence>
<keyword evidence="8" id="KW-1185">Reference proteome</keyword>
<dbReference type="SUPFAM" id="SSF88946">
    <property type="entry name" value="Sigma2 domain of RNA polymerase sigma factors"/>
    <property type="match status" value="1"/>
</dbReference>
<evidence type="ECO:0000313" key="7">
    <source>
        <dbReference type="EMBL" id="PSL03713.1"/>
    </source>
</evidence>
<evidence type="ECO:0000256" key="5">
    <source>
        <dbReference type="ARBA" id="ARBA00023163"/>
    </source>
</evidence>
<keyword evidence="4" id="KW-0238">DNA-binding</keyword>
<accession>A0A2P8E2N9</accession>
<keyword evidence="2" id="KW-0805">Transcription regulation</keyword>
<name>A0A2P8E2N9_9ACTN</name>
<dbReference type="PANTHER" id="PTHR43133:SF8">
    <property type="entry name" value="RNA POLYMERASE SIGMA FACTOR HI_1459-RELATED"/>
    <property type="match status" value="1"/>
</dbReference>
<dbReference type="GO" id="GO:0016987">
    <property type="term" value="F:sigma factor activity"/>
    <property type="evidence" value="ECO:0007669"/>
    <property type="project" value="UniProtKB-KW"/>
</dbReference>
<dbReference type="Pfam" id="PF04542">
    <property type="entry name" value="Sigma70_r2"/>
    <property type="match status" value="1"/>
</dbReference>
<organism evidence="7 8">
    <name type="scientific">Haloactinopolyspora alba</name>
    <dbReference type="NCBI Taxonomy" id="648780"/>
    <lineage>
        <taxon>Bacteria</taxon>
        <taxon>Bacillati</taxon>
        <taxon>Actinomycetota</taxon>
        <taxon>Actinomycetes</taxon>
        <taxon>Jiangellales</taxon>
        <taxon>Jiangellaceae</taxon>
        <taxon>Haloactinopolyspora</taxon>
    </lineage>
</organism>
<sequence length="193" mass="21575">MGDPSTSELVKQAADGVQDAWDRLVEQHSALVWTVVRSHQLRTGDAEDAFQATWLRLLENVDRIDRPDRLAGWLVTTARRECLRVLRRTDRERPDVAVEEHAGADTGTPGPVDALLTREDHVEVRRAFDQLSARCQNVLRLTVAAPEQDAYEDVADALGMPVGSIGPTRKRCLQHLRRLLGDDARPGRQTKGD</sequence>
<dbReference type="OrthoDB" id="265863at2"/>
<dbReference type="Gene3D" id="1.10.10.10">
    <property type="entry name" value="Winged helix-like DNA-binding domain superfamily/Winged helix DNA-binding domain"/>
    <property type="match status" value="1"/>
</dbReference>
<gene>
    <name evidence="7" type="ORF">CLV30_107194</name>
</gene>
<dbReference type="InterPro" id="IPR013324">
    <property type="entry name" value="RNA_pol_sigma_r3/r4-like"/>
</dbReference>
<dbReference type="RefSeq" id="WP_106537451.1">
    <property type="nucleotide sequence ID" value="NZ_PYGE01000007.1"/>
</dbReference>
<dbReference type="InterPro" id="IPR007627">
    <property type="entry name" value="RNA_pol_sigma70_r2"/>
</dbReference>
<dbReference type="PANTHER" id="PTHR43133">
    <property type="entry name" value="RNA POLYMERASE ECF-TYPE SIGMA FACTO"/>
    <property type="match status" value="1"/>
</dbReference>
<keyword evidence="5" id="KW-0804">Transcription</keyword>
<evidence type="ECO:0000256" key="3">
    <source>
        <dbReference type="ARBA" id="ARBA00023082"/>
    </source>
</evidence>
<dbReference type="AlphaFoldDB" id="A0A2P8E2N9"/>
<dbReference type="InterPro" id="IPR036388">
    <property type="entry name" value="WH-like_DNA-bd_sf"/>
</dbReference>
<evidence type="ECO:0000259" key="6">
    <source>
        <dbReference type="Pfam" id="PF04542"/>
    </source>
</evidence>
<evidence type="ECO:0000256" key="2">
    <source>
        <dbReference type="ARBA" id="ARBA00023015"/>
    </source>
</evidence>
<dbReference type="NCBIfam" id="TIGR02937">
    <property type="entry name" value="sigma70-ECF"/>
    <property type="match status" value="1"/>
</dbReference>
<comment type="similarity">
    <text evidence="1">Belongs to the sigma-70 factor family. ECF subfamily.</text>
</comment>
<dbReference type="SUPFAM" id="SSF88659">
    <property type="entry name" value="Sigma3 and sigma4 domains of RNA polymerase sigma factors"/>
    <property type="match status" value="1"/>
</dbReference>
<dbReference type="EMBL" id="PYGE01000007">
    <property type="protein sequence ID" value="PSL03713.1"/>
    <property type="molecule type" value="Genomic_DNA"/>
</dbReference>